<reference evidence="1" key="1">
    <citation type="submission" date="2012-05" db="EMBL/GenBank/DDBJ databases">
        <authorList>
            <person name="Krishnakumar V."/>
            <person name="Cheung F."/>
            <person name="Xiao Y."/>
            <person name="Chan A."/>
            <person name="Moskal W.A."/>
            <person name="Town C.D."/>
        </authorList>
    </citation>
    <scope>NUCLEOTIDE SEQUENCE</scope>
</reference>
<evidence type="ECO:0000313" key="1">
    <source>
        <dbReference type="EMBL" id="AFK43822.1"/>
    </source>
</evidence>
<organism evidence="1">
    <name type="scientific">Lotus japonicus</name>
    <name type="common">Lotus corniculatus var. japonicus</name>
    <dbReference type="NCBI Taxonomy" id="34305"/>
    <lineage>
        <taxon>Eukaryota</taxon>
        <taxon>Viridiplantae</taxon>
        <taxon>Streptophyta</taxon>
        <taxon>Embryophyta</taxon>
        <taxon>Tracheophyta</taxon>
        <taxon>Spermatophyta</taxon>
        <taxon>Magnoliopsida</taxon>
        <taxon>eudicotyledons</taxon>
        <taxon>Gunneridae</taxon>
        <taxon>Pentapetalae</taxon>
        <taxon>rosids</taxon>
        <taxon>fabids</taxon>
        <taxon>Fabales</taxon>
        <taxon>Fabaceae</taxon>
        <taxon>Papilionoideae</taxon>
        <taxon>50 kb inversion clade</taxon>
        <taxon>NPAAA clade</taxon>
        <taxon>Hologalegina</taxon>
        <taxon>robinioid clade</taxon>
        <taxon>Loteae</taxon>
        <taxon>Lotus</taxon>
    </lineage>
</organism>
<name>I3SU80_LOTJA</name>
<proteinExistence type="evidence at transcript level"/>
<sequence length="38" mass="4205">MLKKVIVPLKLCSLGLLMIVESGPSINFNQILHVDIVE</sequence>
<dbReference type="AlphaFoldDB" id="I3SU80"/>
<accession>I3SU80</accession>
<dbReference type="EMBL" id="BT144028">
    <property type="protein sequence ID" value="AFK43822.1"/>
    <property type="molecule type" value="mRNA"/>
</dbReference>
<protein>
    <submittedName>
        <fullName evidence="1">Uncharacterized protein</fullName>
    </submittedName>
</protein>